<proteinExistence type="predicted"/>
<evidence type="ECO:0000256" key="1">
    <source>
        <dbReference type="SAM" id="MobiDB-lite"/>
    </source>
</evidence>
<reference evidence="2" key="1">
    <citation type="submission" date="2021-12" db="EMBL/GenBank/DDBJ databases">
        <title>Curvularia clavata genome.</title>
        <authorList>
            <person name="Cao Y."/>
        </authorList>
    </citation>
    <scope>NUCLEOTIDE SEQUENCE</scope>
    <source>
        <strain evidence="2">Yc1106</strain>
    </source>
</reference>
<dbReference type="EMBL" id="CP089279">
    <property type="protein sequence ID" value="USP81207.1"/>
    <property type="molecule type" value="Genomic_DNA"/>
</dbReference>
<evidence type="ECO:0000313" key="3">
    <source>
        <dbReference type="Proteomes" id="UP001056012"/>
    </source>
</evidence>
<protein>
    <submittedName>
        <fullName evidence="2">Uncharacterized protein</fullName>
    </submittedName>
</protein>
<feature type="compositionally biased region" description="Basic and acidic residues" evidence="1">
    <location>
        <begin position="251"/>
        <end position="285"/>
    </location>
</feature>
<keyword evidence="3" id="KW-1185">Reference proteome</keyword>
<dbReference type="Proteomes" id="UP001056012">
    <property type="component" value="Chromosome 6"/>
</dbReference>
<dbReference type="VEuPathDB" id="FungiDB:yc1106_08481"/>
<accession>A0A9Q8ZDD8</accession>
<gene>
    <name evidence="2" type="ORF">yc1106_08481</name>
</gene>
<dbReference type="AlphaFoldDB" id="A0A9Q8ZDD8"/>
<sequence>MSELQLQGLISINNSTMRRQTETSCSYSERKTTITRKGNVVKNRIKMAKAALPAACVVVAGPAISCLPLGPLASMLAILTTSLASTYLDRKAIGIAVVLVQGCGLRGFEGRVLALLSFLSFSSTFEKLGKPLRFSYMDLLLVIGIVQSAFAGSIHSTYSGLLGFLQAMALAIYKLSSNTLMLASQYFNTSWIKTPPFETSKSPLELLAQTLHDSHTIESHEDYDGDSSNPKHKITSNMSEEAESRYPPTKLIHEASSEDPLANRESTKEHEAEKGSCSNDMERGDQTLSDEVIRLIYECDGNLSPEEWDEIIAGLD</sequence>
<evidence type="ECO:0000313" key="2">
    <source>
        <dbReference type="EMBL" id="USP81207.1"/>
    </source>
</evidence>
<organism evidence="2 3">
    <name type="scientific">Curvularia clavata</name>
    <dbReference type="NCBI Taxonomy" id="95742"/>
    <lineage>
        <taxon>Eukaryota</taxon>
        <taxon>Fungi</taxon>
        <taxon>Dikarya</taxon>
        <taxon>Ascomycota</taxon>
        <taxon>Pezizomycotina</taxon>
        <taxon>Dothideomycetes</taxon>
        <taxon>Pleosporomycetidae</taxon>
        <taxon>Pleosporales</taxon>
        <taxon>Pleosporineae</taxon>
        <taxon>Pleosporaceae</taxon>
        <taxon>Curvularia</taxon>
    </lineage>
</organism>
<name>A0A9Q8ZDD8_CURCL</name>
<feature type="region of interest" description="Disordered" evidence="1">
    <location>
        <begin position="218"/>
        <end position="285"/>
    </location>
</feature>